<feature type="transmembrane region" description="Helical" evidence="8">
    <location>
        <begin position="225"/>
        <end position="241"/>
    </location>
</feature>
<keyword evidence="11" id="KW-1185">Reference proteome</keyword>
<dbReference type="SUPFAM" id="SSF103473">
    <property type="entry name" value="MFS general substrate transporter"/>
    <property type="match status" value="1"/>
</dbReference>
<dbReference type="OrthoDB" id="146256at2"/>
<evidence type="ECO:0000256" key="8">
    <source>
        <dbReference type="SAM" id="Phobius"/>
    </source>
</evidence>
<evidence type="ECO:0000256" key="7">
    <source>
        <dbReference type="SAM" id="MobiDB-lite"/>
    </source>
</evidence>
<dbReference type="EMBL" id="CP001824">
    <property type="protein sequence ID" value="ACZ39959.1"/>
    <property type="molecule type" value="Genomic_DNA"/>
</dbReference>
<reference evidence="11" key="1">
    <citation type="submission" date="2009-11" db="EMBL/GenBank/DDBJ databases">
        <title>The complete chromosome 2 of Sphaerobacter thermophilus DSM 20745.</title>
        <authorList>
            <person name="Lucas S."/>
            <person name="Copeland A."/>
            <person name="Lapidus A."/>
            <person name="Glavina del Rio T."/>
            <person name="Dalin E."/>
            <person name="Tice H."/>
            <person name="Bruce D."/>
            <person name="Goodwin L."/>
            <person name="Pitluck S."/>
            <person name="Kyrpides N."/>
            <person name="Mavromatis K."/>
            <person name="Ivanova N."/>
            <person name="Mikhailova N."/>
            <person name="LaButti K.M."/>
            <person name="Clum A."/>
            <person name="Sun H.I."/>
            <person name="Brettin T."/>
            <person name="Detter J.C."/>
            <person name="Han C."/>
            <person name="Larimer F."/>
            <person name="Land M."/>
            <person name="Hauser L."/>
            <person name="Markowitz V."/>
            <person name="Cheng J.F."/>
            <person name="Hugenholtz P."/>
            <person name="Woyke T."/>
            <person name="Wu D."/>
            <person name="Steenblock K."/>
            <person name="Schneider S."/>
            <person name="Pukall R."/>
            <person name="Goeker M."/>
            <person name="Klenk H.P."/>
            <person name="Eisen J.A."/>
        </authorList>
    </citation>
    <scope>NUCLEOTIDE SEQUENCE [LARGE SCALE GENOMIC DNA]</scope>
    <source>
        <strain evidence="11">ATCC 49802 / DSM 20745 / S 6022</strain>
    </source>
</reference>
<feature type="transmembrane region" description="Helical" evidence="8">
    <location>
        <begin position="352"/>
        <end position="377"/>
    </location>
</feature>
<feature type="transmembrane region" description="Helical" evidence="8">
    <location>
        <begin position="43"/>
        <end position="62"/>
    </location>
</feature>
<evidence type="ECO:0000256" key="1">
    <source>
        <dbReference type="ARBA" id="ARBA00004651"/>
    </source>
</evidence>
<feature type="transmembrane region" description="Helical" evidence="8">
    <location>
        <begin position="74"/>
        <end position="93"/>
    </location>
</feature>
<feature type="transmembrane region" description="Helical" evidence="8">
    <location>
        <begin position="459"/>
        <end position="480"/>
    </location>
</feature>
<evidence type="ECO:0000256" key="6">
    <source>
        <dbReference type="ARBA" id="ARBA00023136"/>
    </source>
</evidence>
<proteinExistence type="predicted"/>
<feature type="transmembrane region" description="Helical" evidence="8">
    <location>
        <begin position="323"/>
        <end position="346"/>
    </location>
</feature>
<feature type="region of interest" description="Disordered" evidence="7">
    <location>
        <begin position="491"/>
        <end position="521"/>
    </location>
</feature>
<dbReference type="GO" id="GO:0022857">
    <property type="term" value="F:transmembrane transporter activity"/>
    <property type="evidence" value="ECO:0007669"/>
    <property type="project" value="InterPro"/>
</dbReference>
<feature type="transmembrane region" description="Helical" evidence="8">
    <location>
        <begin position="160"/>
        <end position="181"/>
    </location>
</feature>
<dbReference type="InterPro" id="IPR020846">
    <property type="entry name" value="MFS_dom"/>
</dbReference>
<dbReference type="InterPro" id="IPR011701">
    <property type="entry name" value="MFS"/>
</dbReference>
<dbReference type="KEGG" id="sti:Sthe_2544"/>
<feature type="transmembrane region" description="Helical" evidence="8">
    <location>
        <begin position="99"/>
        <end position="123"/>
    </location>
</feature>
<dbReference type="eggNOG" id="COG0477">
    <property type="taxonomic scope" value="Bacteria"/>
</dbReference>
<dbReference type="InParanoid" id="D1C816"/>
<dbReference type="STRING" id="479434.Sthe_2544"/>
<dbReference type="InterPro" id="IPR004638">
    <property type="entry name" value="EmrB-like"/>
</dbReference>
<accession>D1C816</accession>
<feature type="transmembrane region" description="Helical" evidence="8">
    <location>
        <begin position="193"/>
        <end position="213"/>
    </location>
</feature>
<evidence type="ECO:0000256" key="3">
    <source>
        <dbReference type="ARBA" id="ARBA00022475"/>
    </source>
</evidence>
<dbReference type="eggNOG" id="COG2211">
    <property type="taxonomic scope" value="Bacteria"/>
</dbReference>
<dbReference type="Gene3D" id="1.20.1250.20">
    <property type="entry name" value="MFS general substrate transporter like domains"/>
    <property type="match status" value="1"/>
</dbReference>
<dbReference type="InterPro" id="IPR036259">
    <property type="entry name" value="MFS_trans_sf"/>
</dbReference>
<keyword evidence="3" id="KW-1003">Cell membrane</keyword>
<evidence type="ECO:0000256" key="5">
    <source>
        <dbReference type="ARBA" id="ARBA00022989"/>
    </source>
</evidence>
<gene>
    <name evidence="10" type="ordered locus">Sthe_2544</name>
</gene>
<keyword evidence="4 8" id="KW-0812">Transmembrane</keyword>
<dbReference type="CDD" id="cd17502">
    <property type="entry name" value="MFS_Azr1_MDR_like"/>
    <property type="match status" value="1"/>
</dbReference>
<keyword evidence="2" id="KW-0813">Transport</keyword>
<evidence type="ECO:0000313" key="10">
    <source>
        <dbReference type="EMBL" id="ACZ39959.1"/>
    </source>
</evidence>
<evidence type="ECO:0000313" key="11">
    <source>
        <dbReference type="Proteomes" id="UP000002027"/>
    </source>
</evidence>
<dbReference type="RefSeq" id="WP_012872999.1">
    <property type="nucleotide sequence ID" value="NC_013524.1"/>
</dbReference>
<protein>
    <submittedName>
        <fullName evidence="10">Drug resistance transporter, EmrB/QacA subfamily</fullName>
    </submittedName>
</protein>
<sequence length="521" mass="54362">MRQTNRRVVVVAVMLGTFLAALDTSIVGTAMPTVIGQLGGMSLYSWVFSAYLLTSTTTVPLYGRLADLYGRKPLFIAAAGIFLLGSMLCGAAQSMPQLVAFRALQGLGAGGIIPVTLTIVGDLFDVEERARMQGLFSAVWGTSAVAGPTVGGFIVDYVDWRWVFYINLPFGIAATILFWLFLNEQVERKRHAIDYAGTVSLTLGVTALLVALLEVGEGRAWTDPIVVGSLALAVVLLVFFVRTEQRAAEPILPLHLFRTRVIGAAFLAGILVGGAMFGVTSYLPLYVQGVLLGTAVTAGMVVAPNSIGWSLASILSGRIILRFGYRTAVVAGLTAIVLASVVLQLVPHGNSLWLAVVAAGTFGIGMGLSATAFIIAAQNAVGWAERGIATASITFSRTIGGAIGVAALGTVLSASMATRLSALPETARDVNALLDPAVRSTLSPAMLETMRTALADSLVYVYLGVLSIAVVAFLVVLLGFPRGSIKDLQAAEAGESAPDAGEEPAALPVGSSEEVQSTEAR</sequence>
<dbReference type="HOGENOM" id="CLU_000960_22_3_0"/>
<evidence type="ECO:0000256" key="4">
    <source>
        <dbReference type="ARBA" id="ARBA00022692"/>
    </source>
</evidence>
<keyword evidence="6 8" id="KW-0472">Membrane</keyword>
<feature type="transmembrane region" description="Helical" evidence="8">
    <location>
        <begin position="135"/>
        <end position="154"/>
    </location>
</feature>
<dbReference type="AlphaFoldDB" id="D1C816"/>
<feature type="transmembrane region" description="Helical" evidence="8">
    <location>
        <begin position="398"/>
        <end position="417"/>
    </location>
</feature>
<dbReference type="Pfam" id="PF07690">
    <property type="entry name" value="MFS_1"/>
    <property type="match status" value="1"/>
</dbReference>
<feature type="transmembrane region" description="Helical" evidence="8">
    <location>
        <begin position="261"/>
        <end position="283"/>
    </location>
</feature>
<dbReference type="PRINTS" id="PR01036">
    <property type="entry name" value="TCRTETB"/>
</dbReference>
<comment type="subcellular location">
    <subcellularLocation>
        <location evidence="1">Cell membrane</location>
        <topology evidence="1">Multi-pass membrane protein</topology>
    </subcellularLocation>
</comment>
<feature type="domain" description="Major facilitator superfamily (MFS) profile" evidence="9">
    <location>
        <begin position="9"/>
        <end position="484"/>
    </location>
</feature>
<dbReference type="PANTHER" id="PTHR23501">
    <property type="entry name" value="MAJOR FACILITATOR SUPERFAMILY"/>
    <property type="match status" value="1"/>
</dbReference>
<reference evidence="10 11" key="2">
    <citation type="journal article" date="2010" name="Stand. Genomic Sci.">
        <title>Complete genome sequence of Desulfohalobium retbaense type strain (HR(100)).</title>
        <authorList>
            <person name="Spring S."/>
            <person name="Nolan M."/>
            <person name="Lapidus A."/>
            <person name="Glavina Del Rio T."/>
            <person name="Copeland A."/>
            <person name="Tice H."/>
            <person name="Cheng J.F."/>
            <person name="Lucas S."/>
            <person name="Land M."/>
            <person name="Chen F."/>
            <person name="Bruce D."/>
            <person name="Goodwin L."/>
            <person name="Pitluck S."/>
            <person name="Ivanova N."/>
            <person name="Mavromatis K."/>
            <person name="Mikhailova N."/>
            <person name="Pati A."/>
            <person name="Chen A."/>
            <person name="Palaniappan K."/>
            <person name="Hauser L."/>
            <person name="Chang Y.J."/>
            <person name="Jeffries C.D."/>
            <person name="Munk C."/>
            <person name="Kiss H."/>
            <person name="Chain P."/>
            <person name="Han C."/>
            <person name="Brettin T."/>
            <person name="Detter J.C."/>
            <person name="Schuler E."/>
            <person name="Goker M."/>
            <person name="Rohde M."/>
            <person name="Bristow J."/>
            <person name="Eisen J.A."/>
            <person name="Markowitz V."/>
            <person name="Hugenholtz P."/>
            <person name="Kyrpides N.C."/>
            <person name="Klenk H.P."/>
        </authorList>
    </citation>
    <scope>NUCLEOTIDE SEQUENCE [LARGE SCALE GENOMIC DNA]</scope>
    <source>
        <strain evidence="11">ATCC 49802 / DSM 20745 / S 6022</strain>
    </source>
</reference>
<feature type="transmembrane region" description="Helical" evidence="8">
    <location>
        <begin position="7"/>
        <end position="31"/>
    </location>
</feature>
<evidence type="ECO:0000256" key="2">
    <source>
        <dbReference type="ARBA" id="ARBA00022448"/>
    </source>
</evidence>
<dbReference type="PANTHER" id="PTHR23501:SF191">
    <property type="entry name" value="VACUOLAR BASIC AMINO ACID TRANSPORTER 4"/>
    <property type="match status" value="1"/>
</dbReference>
<dbReference type="Gene3D" id="1.20.1720.10">
    <property type="entry name" value="Multidrug resistance protein D"/>
    <property type="match status" value="1"/>
</dbReference>
<dbReference type="GO" id="GO:0005886">
    <property type="term" value="C:plasma membrane"/>
    <property type="evidence" value="ECO:0007669"/>
    <property type="project" value="UniProtKB-SubCell"/>
</dbReference>
<dbReference type="PROSITE" id="PS50850">
    <property type="entry name" value="MFS"/>
    <property type="match status" value="1"/>
</dbReference>
<dbReference type="FunFam" id="1.20.1720.10:FF:000004">
    <property type="entry name" value="EmrB/QacA family drug resistance transporter"/>
    <property type="match status" value="1"/>
</dbReference>
<keyword evidence="5 8" id="KW-1133">Transmembrane helix</keyword>
<evidence type="ECO:0000259" key="9">
    <source>
        <dbReference type="PROSITE" id="PS50850"/>
    </source>
</evidence>
<feature type="transmembrane region" description="Helical" evidence="8">
    <location>
        <begin position="289"/>
        <end position="311"/>
    </location>
</feature>
<name>D1C816_SPHTD</name>
<dbReference type="NCBIfam" id="TIGR00711">
    <property type="entry name" value="efflux_EmrB"/>
    <property type="match status" value="1"/>
</dbReference>
<dbReference type="Proteomes" id="UP000002027">
    <property type="component" value="Chromosome 2"/>
</dbReference>
<organism evidence="10 11">
    <name type="scientific">Sphaerobacter thermophilus (strain ATCC 49802 / DSM 20745 / KCCM 41009 / NCIMB 13125 / S 6022)</name>
    <dbReference type="NCBI Taxonomy" id="479434"/>
    <lineage>
        <taxon>Bacteria</taxon>
        <taxon>Pseudomonadati</taxon>
        <taxon>Thermomicrobiota</taxon>
        <taxon>Thermomicrobia</taxon>
        <taxon>Sphaerobacterales</taxon>
        <taxon>Sphaerobacterineae</taxon>
        <taxon>Sphaerobacteraceae</taxon>
        <taxon>Sphaerobacter</taxon>
    </lineage>
</organism>